<keyword evidence="3" id="KW-1185">Reference proteome</keyword>
<dbReference type="RefSeq" id="WP_245891269.1">
    <property type="nucleotide sequence ID" value="NZ_PZZP01000003.1"/>
</dbReference>
<comment type="caution">
    <text evidence="2">The sequence shown here is derived from an EMBL/GenBank/DDBJ whole genome shotgun (WGS) entry which is preliminary data.</text>
</comment>
<feature type="transmembrane region" description="Helical" evidence="1">
    <location>
        <begin position="185"/>
        <end position="206"/>
    </location>
</feature>
<feature type="transmembrane region" description="Helical" evidence="1">
    <location>
        <begin position="108"/>
        <end position="129"/>
    </location>
</feature>
<feature type="transmembrane region" description="Helical" evidence="1">
    <location>
        <begin position="84"/>
        <end position="101"/>
    </location>
</feature>
<feature type="transmembrane region" description="Helical" evidence="1">
    <location>
        <begin position="33"/>
        <end position="51"/>
    </location>
</feature>
<keyword evidence="1" id="KW-0472">Membrane</keyword>
<sequence>MDRHRIGFAFIGSLMSIIFLMIVNYLTSPNYLWFFYPAFVLLLWPISLFFIKKGQYKQHALFVCILLIVFLITINTIYFPVHPWFLYAAFPITWWPISLFCGSKAKTLAFAFFGSMSIILYYSILNAALSPQYPWAIYPTFAVLWWPLALYYARQKNHFGFSVVGSLLTILFFIIVNAVSSPQTIWAIYPIFLVLWWPLATYYFHFKREELQNQNKKLQHD</sequence>
<evidence type="ECO:0000256" key="1">
    <source>
        <dbReference type="SAM" id="Phobius"/>
    </source>
</evidence>
<dbReference type="EMBL" id="PZZP01000003">
    <property type="protein sequence ID" value="PTM54744.1"/>
    <property type="molecule type" value="Genomic_DNA"/>
</dbReference>
<protein>
    <submittedName>
        <fullName evidence="2">Uncharacterized protein</fullName>
    </submittedName>
</protein>
<dbReference type="AlphaFoldDB" id="A0A2T4Z1U6"/>
<evidence type="ECO:0000313" key="3">
    <source>
        <dbReference type="Proteomes" id="UP000241639"/>
    </source>
</evidence>
<feature type="transmembrane region" description="Helical" evidence="1">
    <location>
        <begin position="135"/>
        <end position="152"/>
    </location>
</feature>
<proteinExistence type="predicted"/>
<keyword evidence="1" id="KW-0812">Transmembrane</keyword>
<accession>A0A2T4Z1U6</accession>
<feature type="transmembrane region" description="Helical" evidence="1">
    <location>
        <begin position="7"/>
        <end position="27"/>
    </location>
</feature>
<reference evidence="2 3" key="1">
    <citation type="submission" date="2018-04" db="EMBL/GenBank/DDBJ databases">
        <title>Genomic Encyclopedia of Archaeal and Bacterial Type Strains, Phase II (KMG-II): from individual species to whole genera.</title>
        <authorList>
            <person name="Goeker M."/>
        </authorList>
    </citation>
    <scope>NUCLEOTIDE SEQUENCE [LARGE SCALE GENOMIC DNA]</scope>
    <source>
        <strain evidence="2 3">DSM 45169</strain>
    </source>
</reference>
<gene>
    <name evidence="2" type="ORF">C8J48_3396</name>
</gene>
<keyword evidence="1" id="KW-1133">Transmembrane helix</keyword>
<name>A0A2T4Z1U6_9BACL</name>
<organism evidence="2 3">
    <name type="scientific">Desmospora activa DSM 45169</name>
    <dbReference type="NCBI Taxonomy" id="1121389"/>
    <lineage>
        <taxon>Bacteria</taxon>
        <taxon>Bacillati</taxon>
        <taxon>Bacillota</taxon>
        <taxon>Bacilli</taxon>
        <taxon>Bacillales</taxon>
        <taxon>Thermoactinomycetaceae</taxon>
        <taxon>Desmospora</taxon>
    </lineage>
</organism>
<feature type="transmembrane region" description="Helical" evidence="1">
    <location>
        <begin position="60"/>
        <end position="78"/>
    </location>
</feature>
<feature type="transmembrane region" description="Helical" evidence="1">
    <location>
        <begin position="159"/>
        <end position="179"/>
    </location>
</feature>
<dbReference type="Proteomes" id="UP000241639">
    <property type="component" value="Unassembled WGS sequence"/>
</dbReference>
<evidence type="ECO:0000313" key="2">
    <source>
        <dbReference type="EMBL" id="PTM54744.1"/>
    </source>
</evidence>